<evidence type="ECO:0000256" key="6">
    <source>
        <dbReference type="ARBA" id="ARBA00022679"/>
    </source>
</evidence>
<dbReference type="InterPro" id="IPR011989">
    <property type="entry name" value="ARM-like"/>
</dbReference>
<evidence type="ECO:0000256" key="10">
    <source>
        <dbReference type="ARBA" id="ARBA00023242"/>
    </source>
</evidence>
<feature type="compositionally biased region" description="Polar residues" evidence="13">
    <location>
        <begin position="406"/>
        <end position="422"/>
    </location>
</feature>
<comment type="pathway">
    <text evidence="3 12">Protein modification; protein ubiquitination.</text>
</comment>
<feature type="region of interest" description="Disordered" evidence="13">
    <location>
        <begin position="1334"/>
        <end position="1355"/>
    </location>
</feature>
<evidence type="ECO:0000256" key="9">
    <source>
        <dbReference type="ARBA" id="ARBA00023204"/>
    </source>
</evidence>
<evidence type="ECO:0000256" key="1">
    <source>
        <dbReference type="ARBA" id="ARBA00000885"/>
    </source>
</evidence>
<feature type="compositionally biased region" description="Polar residues" evidence="13">
    <location>
        <begin position="1345"/>
        <end position="1355"/>
    </location>
</feature>
<keyword evidence="5" id="KW-0597">Phosphoprotein</keyword>
<dbReference type="CDD" id="cd00078">
    <property type="entry name" value="HECTc"/>
    <property type="match status" value="1"/>
</dbReference>
<dbReference type="FunFam" id="3.90.1750.10:FF:000006">
    <property type="entry name" value="E3 ubiquitin-protein ligase TRIP12 isoform X1"/>
    <property type="match status" value="1"/>
</dbReference>
<accession>A0A8T0EZS9</accession>
<dbReference type="Gene3D" id="1.25.10.10">
    <property type="entry name" value="Leucine-rich Repeat Variant"/>
    <property type="match status" value="1"/>
</dbReference>
<feature type="compositionally biased region" description="Polar residues" evidence="13">
    <location>
        <begin position="1187"/>
        <end position="1196"/>
    </location>
</feature>
<keyword evidence="10" id="KW-0539">Nucleus</keyword>
<dbReference type="GO" id="GO:0008270">
    <property type="term" value="F:zinc ion binding"/>
    <property type="evidence" value="ECO:0007669"/>
    <property type="project" value="InterPro"/>
</dbReference>
<dbReference type="GO" id="GO:0043161">
    <property type="term" value="P:proteasome-mediated ubiquitin-dependent protein catabolic process"/>
    <property type="evidence" value="ECO:0007669"/>
    <property type="project" value="TreeGrafter"/>
</dbReference>
<sequence>MAAQSDCQKGGYKRRLTRSVRETRSPIRTRSRSRILALQEFHTVPLSYTSPTALEYSLKRKHPQRLEPISHSKKSKIKVKQRKKECVQKKKITRTGISNMSTDATVPKNESKQSGIISSVAECVEVKPSNRSSARFPKIFEDDDDSLDLKDQGLEDIKISKKVDQSSDGACSQSSLACGALSSCEEKDICLVLDKGIYSAAYLGPNKSFATYSRRPQTETQTSQHLSASSSSTADQFKKRKSDGPKCETLSFKDNVDRKFMNKGDSSLVQESSVLPETAASQGKLKNFSCMLRGACKRKNFVGSHLPKCDKLSTRTVEQDLNALKLTKDDPTLLPPNEDSNDPNLLSDDDIDFEQTFFASISETERDFQLPERNRKGRVESNTGTGGASYTDKAKGKIESGEAKSVSDQTKPSKTKITGSCTSSRSRRSSRVTKLPSSSTAAGGGTSRQTVVRARAGMSGTDTGQELSSNPFTSEGNSILENPANAPASSGMNIAASIAAIGDSESEDSEMGRLQVSLHAALLEARGLPPHLFGALGPRMQHLLHRSMGTTASNRAHQLLQGLQAIGDEGQQLQAVMEMCQLLVMGNEDTLTGFPVKQVVPVLINLLSMDHNFDMMNHACRALTYMMEALPRSSAVVVEAIPVFLEKLQIIQCMDVAEQSLTALEMLSRRHSKAILHARGVAACLTYLDFFSINAQRAALAITANCCQNLLSDEFNLVQESLPLLSARLTHQDKKSVESACLAFSRLVDCFQNDSKCLKEIASHGLLSNIQQLLVVSPPVVSSGTFVTVIRMLAVMCASCPELAVVLLKQNISETLRYLLMGTSGNTDENLSANYYQIIHFKRAQHATALMFKLIPRSPQELFEITSLIGELMPRLPTDGIFAIDSLLMKPINNQQDIVIWQWRDDRGLWHPYTSIDNKIIEAAHLSGEDEISLSAMGKTYTVDFNSMTQVNEDSGTTRPVQRRVNNSGNLTGSIQIVDSPDSRIDCLQANADLAASCIKSLFAVLYEVYSSSAGPAVRHKCLRALLRMIYFAPPELLQTVLKNQTVASHVAAMLAAQDLRVVVAALQMAVILMQKLPAIFGVYFRREGVMHQVRWLTKLIIFSDSPNQNKEGSSNRSDNVQSFASLPALIPISSAASAITNCDNNLATFSPSVLPVSASDLSSDNAMHFPGGTLWSTSSSVTTTFEGIQSSTSASPGGDESHSSNVSQMRLSDVLKRKRTPKRSNPTSRKVRTEETSRESFSCSGIRGLGRGVLDNHINPVLGSSMLALSACTPTSCQNSTVNASPVLGSIASPTTCSNNSTAAAPGRGKLSSAAAKTSSFLANLNPARWGRWSSSSPVSGRSTQEPCSVQRSPFPNTNREKIKAWIKEQALKFDEEFFSIEQTGLPHPAMNVLNRLTAAVCQLDSLADSNLKALFEIRSVVMDSDISSFEVIHSGLVKKLLLYLTTSDDGPLPFGSIALDSRLRAFLHVFMGTPIFLVTQFDASNLDSSALVALVYKLNACVSQLEQFAVKVHDLPGAGNVGGRGTSALKFFNTHQLKCNLQRHPACSNLRQWRGGPVKIDPLALVQAIERYLVIRGYGRVKDDEDDGSDDENSDDDIDDTMAAMMINQGQGRHKLQFLIGENVLPYNMTVYQAIRQYSGGDGQCTDGPDTDTDSENPVGYTNIWIQTHTIWYRPIPADEAEALYMNKATTSNATTSNATACNRNSAITPGHSSHRAKGCTSGSPSPKKKPDDVWTDGIVPEVTSPLSLYLVPNLPESVTVQDPSLEVISLLRVIHAISCYWGTLYQMNSWAPAIPQAEFLNSKLTAKANRQLQDPLAIMTGNVPAWLSQIAYACPFLFPFEARHLLFYVTSFDRDRALQRLLDMSPEMSNSDSSERVTPRLDRRKRTVSRDDLLKQAEIVMQDLGSSKALLEIQYESEVGTGLGPTLEFYALVSKELQRGDLDMWRGEKVLINNDLPVNYMFCPMGLFPMPLARSAKVGLVTKVRSKFKLLGKFLAKALMDSRMLDIPLSLVFYKWMLNQENNLSLADLKHVDESLAHTIHQLEQLAIEKRKLENDKSLNSINLKCALESLTLEGCPVEDLNLDFTLPGFSNIEMRKGGKDMLVTIHNLEDYLKLLTYWTMNEGVRRQMEAFREGFESVFSLNQLKIFYPHELEYLFCGSGHSQWDIKSLMECCRPDHGYTHESRAIKFLFEILSSYNQEQQRRFLQFATGSPRLPVGGLKSLSPPLTIVRKTLDGSEDPDSYLPSVMTCVNYLKLPDYSTIEIMREKLQVAVSEGQHSFHLS</sequence>
<evidence type="ECO:0000256" key="5">
    <source>
        <dbReference type="ARBA" id="ARBA00022553"/>
    </source>
</evidence>
<dbReference type="Gene3D" id="3.90.1750.10">
    <property type="entry name" value="Hect, E3 ligase catalytic domains"/>
    <property type="match status" value="1"/>
</dbReference>
<reference evidence="16" key="1">
    <citation type="journal article" date="2020" name="bioRxiv">
        <title>Chromosome-level reference genome of the European wasp spider Argiope bruennichi: a resource for studies on range expansion and evolutionary adaptation.</title>
        <authorList>
            <person name="Sheffer M.M."/>
            <person name="Hoppe A."/>
            <person name="Krehenwinkel H."/>
            <person name="Uhl G."/>
            <person name="Kuss A.W."/>
            <person name="Jensen L."/>
            <person name="Jensen C."/>
            <person name="Gillespie R.G."/>
            <person name="Hoff K.J."/>
            <person name="Prost S."/>
        </authorList>
    </citation>
    <scope>NUCLEOTIDE SEQUENCE</scope>
</reference>
<feature type="region of interest" description="Disordered" evidence="13">
    <location>
        <begin position="1706"/>
        <end position="1736"/>
    </location>
</feature>
<dbReference type="EC" id="2.3.2.26" evidence="12"/>
<evidence type="ECO:0000256" key="7">
    <source>
        <dbReference type="ARBA" id="ARBA00022763"/>
    </source>
</evidence>
<dbReference type="EMBL" id="JABXBU010000030">
    <property type="protein sequence ID" value="KAF8784376.1"/>
    <property type="molecule type" value="Genomic_DNA"/>
</dbReference>
<evidence type="ECO:0000256" key="4">
    <source>
        <dbReference type="ARBA" id="ARBA00006331"/>
    </source>
</evidence>
<feature type="compositionally biased region" description="Polar residues" evidence="13">
    <location>
        <begin position="460"/>
        <end position="480"/>
    </location>
</feature>
<evidence type="ECO:0000313" key="17">
    <source>
        <dbReference type="Proteomes" id="UP000807504"/>
    </source>
</evidence>
<comment type="subcellular location">
    <subcellularLocation>
        <location evidence="2">Nucleus</location>
        <location evidence="2">Nucleoplasm</location>
    </subcellularLocation>
</comment>
<feature type="region of interest" description="Disordered" evidence="13">
    <location>
        <begin position="1"/>
        <end position="31"/>
    </location>
</feature>
<dbReference type="SUPFAM" id="SSF117839">
    <property type="entry name" value="WWE domain"/>
    <property type="match status" value="1"/>
</dbReference>
<dbReference type="FunFam" id="1.25.10.10:FF:000689">
    <property type="entry name" value="HECT ubiquitin protein ligase family protein KAK"/>
    <property type="match status" value="1"/>
</dbReference>
<feature type="compositionally biased region" description="Low complexity" evidence="13">
    <location>
        <begin position="1334"/>
        <end position="1344"/>
    </location>
</feature>
<dbReference type="InterPro" id="IPR045322">
    <property type="entry name" value="HECTD1/TRIP12-like"/>
</dbReference>
<keyword evidence="8 11" id="KW-0833">Ubl conjugation pathway</keyword>
<dbReference type="InterPro" id="IPR037197">
    <property type="entry name" value="WWE_dom_sf"/>
</dbReference>
<dbReference type="Pfam" id="PF02825">
    <property type="entry name" value="WWE"/>
    <property type="match status" value="1"/>
</dbReference>
<proteinExistence type="inferred from homology"/>
<dbReference type="GO" id="GO:0009966">
    <property type="term" value="P:regulation of signal transduction"/>
    <property type="evidence" value="ECO:0007669"/>
    <property type="project" value="UniProtKB-ARBA"/>
</dbReference>
<feature type="domain" description="HECT" evidence="14">
    <location>
        <begin position="1927"/>
        <end position="2286"/>
    </location>
</feature>
<keyword evidence="17" id="KW-1185">Reference proteome</keyword>
<dbReference type="InterPro" id="IPR035983">
    <property type="entry name" value="Hect_E3_ubiquitin_ligase"/>
</dbReference>
<organism evidence="16 17">
    <name type="scientific">Argiope bruennichi</name>
    <name type="common">Wasp spider</name>
    <name type="synonym">Aranea bruennichi</name>
    <dbReference type="NCBI Taxonomy" id="94029"/>
    <lineage>
        <taxon>Eukaryota</taxon>
        <taxon>Metazoa</taxon>
        <taxon>Ecdysozoa</taxon>
        <taxon>Arthropoda</taxon>
        <taxon>Chelicerata</taxon>
        <taxon>Arachnida</taxon>
        <taxon>Araneae</taxon>
        <taxon>Araneomorphae</taxon>
        <taxon>Entelegynae</taxon>
        <taxon>Araneoidea</taxon>
        <taxon>Araneidae</taxon>
        <taxon>Argiope</taxon>
    </lineage>
</organism>
<dbReference type="Gene3D" id="3.30.2410.10">
    <property type="entry name" value="Hect, E3 ligase catalytic domain"/>
    <property type="match status" value="1"/>
</dbReference>
<dbReference type="SMART" id="SM00119">
    <property type="entry name" value="HECTc"/>
    <property type="match status" value="1"/>
</dbReference>
<evidence type="ECO:0000256" key="3">
    <source>
        <dbReference type="ARBA" id="ARBA00004906"/>
    </source>
</evidence>
<feature type="compositionally biased region" description="Low complexity" evidence="13">
    <location>
        <begin position="220"/>
        <end position="234"/>
    </location>
</feature>
<comment type="catalytic activity">
    <reaction evidence="1 12">
        <text>S-ubiquitinyl-[E2 ubiquitin-conjugating enzyme]-L-cysteine + [acceptor protein]-L-lysine = [E2 ubiquitin-conjugating enzyme]-L-cysteine + N(6)-ubiquitinyl-[acceptor protein]-L-lysine.</text>
        <dbReference type="EC" id="2.3.2.26"/>
    </reaction>
</comment>
<dbReference type="GO" id="GO:0006281">
    <property type="term" value="P:DNA repair"/>
    <property type="evidence" value="ECO:0007669"/>
    <property type="project" value="UniProtKB-KW"/>
</dbReference>
<evidence type="ECO:0000256" key="12">
    <source>
        <dbReference type="RuleBase" id="RU369009"/>
    </source>
</evidence>
<evidence type="ECO:0000259" key="15">
    <source>
        <dbReference type="PROSITE" id="PS50918"/>
    </source>
</evidence>
<dbReference type="PANTHER" id="PTHR45670:SF13">
    <property type="entry name" value="E3 UBIQUITIN-PROTEIN LIGASE TRIP12"/>
    <property type="match status" value="1"/>
</dbReference>
<feature type="compositionally biased region" description="Basic and acidic residues" evidence="13">
    <location>
        <begin position="392"/>
        <end position="402"/>
    </location>
</feature>
<comment type="caution">
    <text evidence="16">The sequence shown here is derived from an EMBL/GenBank/DDBJ whole genome shotgun (WGS) entry which is preliminary data.</text>
</comment>
<feature type="active site" description="Glycyl thioester intermediate" evidence="11">
    <location>
        <position position="2253"/>
    </location>
</feature>
<evidence type="ECO:0000259" key="14">
    <source>
        <dbReference type="PROSITE" id="PS50237"/>
    </source>
</evidence>
<keyword evidence="9" id="KW-0234">DNA repair</keyword>
<dbReference type="Pfam" id="PF00632">
    <property type="entry name" value="HECT"/>
    <property type="match status" value="1"/>
</dbReference>
<dbReference type="FunFam" id="3.30.2160.10:FF:000013">
    <property type="entry name" value="E3 ubiquitin-protein ligase TRIP12 isoform X1"/>
    <property type="match status" value="1"/>
</dbReference>
<feature type="region of interest" description="Disordered" evidence="13">
    <location>
        <begin position="364"/>
        <end position="486"/>
    </location>
</feature>
<comment type="similarity">
    <text evidence="4 12">Belongs to the UPL family. K-HECT subfamily.</text>
</comment>
<dbReference type="InterPro" id="IPR016024">
    <property type="entry name" value="ARM-type_fold"/>
</dbReference>
<feature type="region of interest" description="Disordered" evidence="13">
    <location>
        <begin position="327"/>
        <end position="347"/>
    </location>
</feature>
<evidence type="ECO:0000256" key="13">
    <source>
        <dbReference type="SAM" id="MobiDB-lite"/>
    </source>
</evidence>
<dbReference type="SMART" id="SM00678">
    <property type="entry name" value="WWE"/>
    <property type="match status" value="1"/>
</dbReference>
<dbReference type="Gene3D" id="3.30.720.50">
    <property type="match status" value="1"/>
</dbReference>
<evidence type="ECO:0000256" key="2">
    <source>
        <dbReference type="ARBA" id="ARBA00004642"/>
    </source>
</evidence>
<keyword evidence="7" id="KW-0227">DNA damage</keyword>
<feature type="domain" description="WWE" evidence="15">
    <location>
        <begin position="887"/>
        <end position="963"/>
    </location>
</feature>
<evidence type="ECO:0000313" key="16">
    <source>
        <dbReference type="EMBL" id="KAF8784376.1"/>
    </source>
</evidence>
<gene>
    <name evidence="16" type="ORF">HNY73_010062</name>
</gene>
<keyword evidence="6 12" id="KW-0808">Transferase</keyword>
<dbReference type="SUPFAM" id="SSF48371">
    <property type="entry name" value="ARM repeat"/>
    <property type="match status" value="1"/>
</dbReference>
<dbReference type="Pfam" id="PF25579">
    <property type="entry name" value="TPR_TRIP12_N"/>
    <property type="match status" value="1"/>
</dbReference>
<feature type="region of interest" description="Disordered" evidence="13">
    <location>
        <begin position="1187"/>
        <end position="1244"/>
    </location>
</feature>
<dbReference type="FunFam" id="3.30.720.50:FF:000001">
    <property type="entry name" value="E3 ubiquitin-protein ligase TRIP12 isoform X1"/>
    <property type="match status" value="1"/>
</dbReference>
<protein>
    <recommendedName>
        <fullName evidence="12">E3 ubiquitin-protein ligase</fullName>
        <ecNumber evidence="12">2.3.2.26</ecNumber>
    </recommendedName>
</protein>
<feature type="region of interest" description="Disordered" evidence="13">
    <location>
        <begin position="213"/>
        <end position="245"/>
    </location>
</feature>
<feature type="compositionally biased region" description="Basic and acidic residues" evidence="13">
    <location>
        <begin position="364"/>
        <end position="379"/>
    </location>
</feature>
<name>A0A8T0EZS9_ARGBR</name>
<dbReference type="InterPro" id="IPR018123">
    <property type="entry name" value="WWE-dom_subgr"/>
</dbReference>
<dbReference type="InterPro" id="IPR000569">
    <property type="entry name" value="HECT_dom"/>
</dbReference>
<dbReference type="SUPFAM" id="SSF56204">
    <property type="entry name" value="Hect, E3 ligase catalytic domain"/>
    <property type="match status" value="1"/>
</dbReference>
<dbReference type="GO" id="GO:0016607">
    <property type="term" value="C:nuclear speck"/>
    <property type="evidence" value="ECO:0007669"/>
    <property type="project" value="TreeGrafter"/>
</dbReference>
<dbReference type="PANTHER" id="PTHR45670">
    <property type="entry name" value="E3 UBIQUITIN-PROTEIN LIGASE TRIP12"/>
    <property type="match status" value="1"/>
</dbReference>
<dbReference type="FunFam" id="3.30.2410.10:FF:000005">
    <property type="entry name" value="E3 ubiquitin-protein ligase TRIP12 isoform X1"/>
    <property type="match status" value="1"/>
</dbReference>
<evidence type="ECO:0000256" key="11">
    <source>
        <dbReference type="PROSITE-ProRule" id="PRU00104"/>
    </source>
</evidence>
<reference evidence="16" key="2">
    <citation type="submission" date="2020-06" db="EMBL/GenBank/DDBJ databases">
        <authorList>
            <person name="Sheffer M."/>
        </authorList>
    </citation>
    <scope>NUCLEOTIDE SEQUENCE</scope>
</reference>
<dbReference type="InterPro" id="IPR057948">
    <property type="entry name" value="TPR_TRIP12_N"/>
</dbReference>
<dbReference type="PROSITE" id="PS50237">
    <property type="entry name" value="HECT"/>
    <property type="match status" value="1"/>
</dbReference>
<dbReference type="InterPro" id="IPR004170">
    <property type="entry name" value="WWE_dom"/>
</dbReference>
<evidence type="ECO:0000256" key="8">
    <source>
        <dbReference type="ARBA" id="ARBA00022786"/>
    </source>
</evidence>
<dbReference type="GO" id="GO:0000209">
    <property type="term" value="P:protein polyubiquitination"/>
    <property type="evidence" value="ECO:0007669"/>
    <property type="project" value="TreeGrafter"/>
</dbReference>
<dbReference type="GO" id="GO:0061630">
    <property type="term" value="F:ubiquitin protein ligase activity"/>
    <property type="evidence" value="ECO:0007669"/>
    <property type="project" value="UniProtKB-UniRule"/>
</dbReference>
<dbReference type="Proteomes" id="UP000807504">
    <property type="component" value="Unassembled WGS sequence"/>
</dbReference>
<dbReference type="PROSITE" id="PS50918">
    <property type="entry name" value="WWE"/>
    <property type="match status" value="1"/>
</dbReference>